<feature type="compositionally biased region" description="Low complexity" evidence="3">
    <location>
        <begin position="1"/>
        <end position="18"/>
    </location>
</feature>
<dbReference type="EMBL" id="REGN01000323">
    <property type="protein sequence ID" value="RNA42727.1"/>
    <property type="molecule type" value="Genomic_DNA"/>
</dbReference>
<evidence type="ECO:0000256" key="1">
    <source>
        <dbReference type="ARBA" id="ARBA00022884"/>
    </source>
</evidence>
<dbReference type="SMART" id="SM00360">
    <property type="entry name" value="RRM"/>
    <property type="match status" value="1"/>
</dbReference>
<evidence type="ECO:0000256" key="2">
    <source>
        <dbReference type="PROSITE-ProRule" id="PRU00176"/>
    </source>
</evidence>
<sequence length="178" mass="20067">MKSKNDSSSSDSRESISNGLSKNEDSMSEFDDRSRSRSRSPSHSVSNSSKIKDHDAMSIYIGNVDYSATEDDLKNAFISCGNILRVTIIKNMKTGHPKGAAFIEFMHREGVQAAMKMNGTQYFGNVLSTTKVDKIIGKFSYNDKISKKKILLIKENRNLDLENILSNRYKVTFFCNKK</sequence>
<feature type="compositionally biased region" description="Low complexity" evidence="3">
    <location>
        <begin position="39"/>
        <end position="49"/>
    </location>
</feature>
<dbReference type="AlphaFoldDB" id="A0A3M7T474"/>
<protein>
    <submittedName>
        <fullName evidence="5">Polyadenylate-binding 2</fullName>
    </submittedName>
</protein>
<dbReference type="GO" id="GO:0008143">
    <property type="term" value="F:poly(A) binding"/>
    <property type="evidence" value="ECO:0007669"/>
    <property type="project" value="TreeGrafter"/>
</dbReference>
<feature type="compositionally biased region" description="Basic and acidic residues" evidence="3">
    <location>
        <begin position="22"/>
        <end position="35"/>
    </location>
</feature>
<organism evidence="5 6">
    <name type="scientific">Brachionus plicatilis</name>
    <name type="common">Marine rotifer</name>
    <name type="synonym">Brachionus muelleri</name>
    <dbReference type="NCBI Taxonomy" id="10195"/>
    <lineage>
        <taxon>Eukaryota</taxon>
        <taxon>Metazoa</taxon>
        <taxon>Spiralia</taxon>
        <taxon>Gnathifera</taxon>
        <taxon>Rotifera</taxon>
        <taxon>Eurotatoria</taxon>
        <taxon>Monogononta</taxon>
        <taxon>Pseudotrocha</taxon>
        <taxon>Ploima</taxon>
        <taxon>Brachionidae</taxon>
        <taxon>Brachionus</taxon>
    </lineage>
</organism>
<proteinExistence type="predicted"/>
<dbReference type="PANTHER" id="PTHR23236:SF12">
    <property type="entry name" value="EUKARYOTIC INITIATION FACTOR 4B-RELATED"/>
    <property type="match status" value="1"/>
</dbReference>
<accession>A0A3M7T474</accession>
<feature type="region of interest" description="Disordered" evidence="3">
    <location>
        <begin position="1"/>
        <end position="50"/>
    </location>
</feature>
<dbReference type="Proteomes" id="UP000276133">
    <property type="component" value="Unassembled WGS sequence"/>
</dbReference>
<feature type="domain" description="RRM" evidence="4">
    <location>
        <begin position="57"/>
        <end position="134"/>
    </location>
</feature>
<evidence type="ECO:0000313" key="6">
    <source>
        <dbReference type="Proteomes" id="UP000276133"/>
    </source>
</evidence>
<dbReference type="PROSITE" id="PS50102">
    <property type="entry name" value="RRM"/>
    <property type="match status" value="1"/>
</dbReference>
<dbReference type="Gene3D" id="3.30.70.330">
    <property type="match status" value="1"/>
</dbReference>
<keyword evidence="1 2" id="KW-0694">RNA-binding</keyword>
<evidence type="ECO:0000259" key="4">
    <source>
        <dbReference type="PROSITE" id="PS50102"/>
    </source>
</evidence>
<comment type="caution">
    <text evidence="5">The sequence shown here is derived from an EMBL/GenBank/DDBJ whole genome shotgun (WGS) entry which is preliminary data.</text>
</comment>
<name>A0A3M7T474_BRAPC</name>
<gene>
    <name evidence="5" type="ORF">BpHYR1_021826</name>
</gene>
<dbReference type="STRING" id="10195.A0A3M7T474"/>
<keyword evidence="6" id="KW-1185">Reference proteome</keyword>
<dbReference type="SUPFAM" id="SSF54928">
    <property type="entry name" value="RNA-binding domain, RBD"/>
    <property type="match status" value="1"/>
</dbReference>
<dbReference type="InterPro" id="IPR000504">
    <property type="entry name" value="RRM_dom"/>
</dbReference>
<dbReference type="PANTHER" id="PTHR23236">
    <property type="entry name" value="EUKARYOTIC TRANSLATION INITIATION FACTOR 4B/4H"/>
    <property type="match status" value="1"/>
</dbReference>
<dbReference type="InterPro" id="IPR035979">
    <property type="entry name" value="RBD_domain_sf"/>
</dbReference>
<reference evidence="5 6" key="1">
    <citation type="journal article" date="2018" name="Sci. Rep.">
        <title>Genomic signatures of local adaptation to the degree of environmental predictability in rotifers.</title>
        <authorList>
            <person name="Franch-Gras L."/>
            <person name="Hahn C."/>
            <person name="Garcia-Roger E.M."/>
            <person name="Carmona M.J."/>
            <person name="Serra M."/>
            <person name="Gomez A."/>
        </authorList>
    </citation>
    <scope>NUCLEOTIDE SEQUENCE [LARGE SCALE GENOMIC DNA]</scope>
    <source>
        <strain evidence="5">HYR1</strain>
    </source>
</reference>
<evidence type="ECO:0000256" key="3">
    <source>
        <dbReference type="SAM" id="MobiDB-lite"/>
    </source>
</evidence>
<dbReference type="Pfam" id="PF00076">
    <property type="entry name" value="RRM_1"/>
    <property type="match status" value="1"/>
</dbReference>
<evidence type="ECO:0000313" key="5">
    <source>
        <dbReference type="EMBL" id="RNA42727.1"/>
    </source>
</evidence>
<dbReference type="InterPro" id="IPR012677">
    <property type="entry name" value="Nucleotide-bd_a/b_plait_sf"/>
</dbReference>
<dbReference type="OrthoDB" id="272703at2759"/>